<evidence type="ECO:0000313" key="3">
    <source>
        <dbReference type="Proteomes" id="UP001147760"/>
    </source>
</evidence>
<sequence length="287" mass="32945">MTTRGRPPGLVRPTTPPDPTLNACPVPSYRNFVPLSFGQGAASELTVRSLQELDTLLGADPQNTDDQFHLKEFDTVRNLLEQVERHEQLHNEDEVLGRDPTWGFYVFVTDYSPTNIENIPRAMENLVKAVERSARDSPRVYMDEASRRFKVDVVEDKEALSGASDDRVREEFRAHLRTTRLLDSVGCIWPPARNMACFVLDRSTTSMLANLSFIDGNQMDEYKAFEGKSIKVVDSLWERPHMNTSPDRGVPYRGVDHCPLYFILSLYLRLTKNTHMRDLYPMHDMCY</sequence>
<name>A0A9X0BV81_9EURO</name>
<evidence type="ECO:0000256" key="1">
    <source>
        <dbReference type="SAM" id="MobiDB-lite"/>
    </source>
</evidence>
<organism evidence="2 3">
    <name type="scientific">Penicillium desertorum</name>
    <dbReference type="NCBI Taxonomy" id="1303715"/>
    <lineage>
        <taxon>Eukaryota</taxon>
        <taxon>Fungi</taxon>
        <taxon>Dikarya</taxon>
        <taxon>Ascomycota</taxon>
        <taxon>Pezizomycotina</taxon>
        <taxon>Eurotiomycetes</taxon>
        <taxon>Eurotiomycetidae</taxon>
        <taxon>Eurotiales</taxon>
        <taxon>Aspergillaceae</taxon>
        <taxon>Penicillium</taxon>
    </lineage>
</organism>
<protein>
    <submittedName>
        <fullName evidence="2">Uncharacterized protein</fullName>
    </submittedName>
</protein>
<comment type="caution">
    <text evidence="2">The sequence shown here is derived from an EMBL/GenBank/DDBJ whole genome shotgun (WGS) entry which is preliminary data.</text>
</comment>
<dbReference type="Proteomes" id="UP001147760">
    <property type="component" value="Unassembled WGS sequence"/>
</dbReference>
<evidence type="ECO:0000313" key="2">
    <source>
        <dbReference type="EMBL" id="KAJ5485939.1"/>
    </source>
</evidence>
<dbReference type="EMBL" id="JAPWDO010000001">
    <property type="protein sequence ID" value="KAJ5485939.1"/>
    <property type="molecule type" value="Genomic_DNA"/>
</dbReference>
<reference evidence="2" key="1">
    <citation type="submission" date="2022-12" db="EMBL/GenBank/DDBJ databases">
        <authorList>
            <person name="Petersen C."/>
        </authorList>
    </citation>
    <scope>NUCLEOTIDE SEQUENCE</scope>
    <source>
        <strain evidence="2">IBT 17660</strain>
    </source>
</reference>
<reference evidence="2" key="2">
    <citation type="journal article" date="2023" name="IMA Fungus">
        <title>Comparative genomic study of the Penicillium genus elucidates a diverse pangenome and 15 lateral gene transfer events.</title>
        <authorList>
            <person name="Petersen C."/>
            <person name="Sorensen T."/>
            <person name="Nielsen M.R."/>
            <person name="Sondergaard T.E."/>
            <person name="Sorensen J.L."/>
            <person name="Fitzpatrick D.A."/>
            <person name="Frisvad J.C."/>
            <person name="Nielsen K.L."/>
        </authorList>
    </citation>
    <scope>NUCLEOTIDE SEQUENCE</scope>
    <source>
        <strain evidence="2">IBT 17660</strain>
    </source>
</reference>
<dbReference type="OrthoDB" id="5101662at2759"/>
<gene>
    <name evidence="2" type="ORF">N7530_000239</name>
</gene>
<proteinExistence type="predicted"/>
<feature type="region of interest" description="Disordered" evidence="1">
    <location>
        <begin position="1"/>
        <end position="22"/>
    </location>
</feature>
<accession>A0A9X0BV81</accession>
<keyword evidence="3" id="KW-1185">Reference proteome</keyword>
<dbReference type="AlphaFoldDB" id="A0A9X0BV81"/>